<accession>A0A2K9AWG1</accession>
<sequence length="267" mass="29502">MSSLQTSKIQFAMLSHKGMSRQNNDDKVFASPDLGLWLLSDGVGGLKQGEQASQYAIDEISKSIKKGFNLHSAVHSAHSVIKAHNKHEQEDRGATVVAVHSNGADYEIAWVGDSRAYLWNQETGELTQLTEDHTLVQKLVNAGLLEQQEVKNHPKRHVITQCLGIENETPLSIGSLNREWGYGESLLLASDGLYEELSRQEIIAALKLPRDNQAKVEYLVELACKNGGSDNISLLLISSPVTEPQPKKKETPIEKFITKIKTILKLG</sequence>
<dbReference type="GO" id="GO:0004722">
    <property type="term" value="F:protein serine/threonine phosphatase activity"/>
    <property type="evidence" value="ECO:0007669"/>
    <property type="project" value="InterPro"/>
</dbReference>
<dbReference type="PANTHER" id="PTHR13832">
    <property type="entry name" value="PROTEIN PHOSPHATASE 2C"/>
    <property type="match status" value="1"/>
</dbReference>
<name>A0A2K9AWG1_9GAMM</name>
<evidence type="ECO:0000313" key="3">
    <source>
        <dbReference type="Proteomes" id="UP000232693"/>
    </source>
</evidence>
<protein>
    <submittedName>
        <fullName evidence="2">Serine/threonine-protein phosphatase</fullName>
    </submittedName>
</protein>
<dbReference type="EMBL" id="CP025120">
    <property type="protein sequence ID" value="AUD79461.1"/>
    <property type="molecule type" value="Genomic_DNA"/>
</dbReference>
<keyword evidence="3" id="KW-1185">Reference proteome</keyword>
<dbReference type="CDD" id="cd00143">
    <property type="entry name" value="PP2Cc"/>
    <property type="match status" value="1"/>
</dbReference>
<dbReference type="Pfam" id="PF13672">
    <property type="entry name" value="PP2C_2"/>
    <property type="match status" value="1"/>
</dbReference>
<proteinExistence type="predicted"/>
<dbReference type="Proteomes" id="UP000232693">
    <property type="component" value="Chromosome"/>
</dbReference>
<dbReference type="InterPro" id="IPR015655">
    <property type="entry name" value="PP2C"/>
</dbReference>
<gene>
    <name evidence="2" type="ORF">CW740_09495</name>
</gene>
<dbReference type="SMART" id="SM00332">
    <property type="entry name" value="PP2Cc"/>
    <property type="match status" value="1"/>
</dbReference>
<dbReference type="InterPro" id="IPR036457">
    <property type="entry name" value="PPM-type-like_dom_sf"/>
</dbReference>
<evidence type="ECO:0000259" key="1">
    <source>
        <dbReference type="PROSITE" id="PS51746"/>
    </source>
</evidence>
<feature type="domain" description="PPM-type phosphatase" evidence="1">
    <location>
        <begin position="10"/>
        <end position="239"/>
    </location>
</feature>
<organism evidence="2 3">
    <name type="scientific">Kangiella profundi</name>
    <dbReference type="NCBI Taxonomy" id="1561924"/>
    <lineage>
        <taxon>Bacteria</taxon>
        <taxon>Pseudomonadati</taxon>
        <taxon>Pseudomonadota</taxon>
        <taxon>Gammaproteobacteria</taxon>
        <taxon>Kangiellales</taxon>
        <taxon>Kangiellaceae</taxon>
        <taxon>Kangiella</taxon>
    </lineage>
</organism>
<dbReference type="RefSeq" id="WP_106647272.1">
    <property type="nucleotide sequence ID" value="NZ_BMGO01000001.1"/>
</dbReference>
<dbReference type="PROSITE" id="PS51746">
    <property type="entry name" value="PPM_2"/>
    <property type="match status" value="1"/>
</dbReference>
<dbReference type="InterPro" id="IPR001932">
    <property type="entry name" value="PPM-type_phosphatase-like_dom"/>
</dbReference>
<dbReference type="SMART" id="SM00331">
    <property type="entry name" value="PP2C_SIG"/>
    <property type="match status" value="1"/>
</dbReference>
<dbReference type="PANTHER" id="PTHR13832:SF827">
    <property type="entry name" value="PROTEIN PHOSPHATASE 1L"/>
    <property type="match status" value="1"/>
</dbReference>
<dbReference type="SUPFAM" id="SSF81606">
    <property type="entry name" value="PP2C-like"/>
    <property type="match status" value="1"/>
</dbReference>
<dbReference type="OrthoDB" id="9801841at2"/>
<dbReference type="KEGG" id="kpd:CW740_09495"/>
<evidence type="ECO:0000313" key="2">
    <source>
        <dbReference type="EMBL" id="AUD79461.1"/>
    </source>
</evidence>
<reference evidence="2 3" key="1">
    <citation type="submission" date="2017-12" db="EMBL/GenBank/DDBJ databases">
        <title>Kangiella profundi FT102 completed genome.</title>
        <authorList>
            <person name="Xu J."/>
            <person name="Wang J."/>
            <person name="Lu Y."/>
        </authorList>
    </citation>
    <scope>NUCLEOTIDE SEQUENCE [LARGE SCALE GENOMIC DNA]</scope>
    <source>
        <strain evidence="2 3">FT102</strain>
    </source>
</reference>
<dbReference type="AlphaFoldDB" id="A0A2K9AWG1"/>
<dbReference type="Gene3D" id="3.60.40.10">
    <property type="entry name" value="PPM-type phosphatase domain"/>
    <property type="match status" value="1"/>
</dbReference>